<gene>
    <name evidence="1" type="ORF">MPSYJ_50100</name>
</gene>
<dbReference type="KEGG" id="mpsc:MPSYJ_50100"/>
<dbReference type="CDD" id="cd03794">
    <property type="entry name" value="GT4_WbuB-like"/>
    <property type="match status" value="1"/>
</dbReference>
<organism evidence="1 2">
    <name type="scientific">Mycolicibacterium psychrotolerans</name>
    <dbReference type="NCBI Taxonomy" id="216929"/>
    <lineage>
        <taxon>Bacteria</taxon>
        <taxon>Bacillati</taxon>
        <taxon>Actinomycetota</taxon>
        <taxon>Actinomycetes</taxon>
        <taxon>Mycobacteriales</taxon>
        <taxon>Mycobacteriaceae</taxon>
        <taxon>Mycolicibacterium</taxon>
    </lineage>
</organism>
<evidence type="ECO:0008006" key="3">
    <source>
        <dbReference type="Google" id="ProtNLM"/>
    </source>
</evidence>
<dbReference type="Pfam" id="PF13692">
    <property type="entry name" value="Glyco_trans_1_4"/>
    <property type="match status" value="1"/>
</dbReference>
<evidence type="ECO:0000313" key="2">
    <source>
        <dbReference type="Proteomes" id="UP000466514"/>
    </source>
</evidence>
<dbReference type="PANTHER" id="PTHR12526:SF630">
    <property type="entry name" value="GLYCOSYLTRANSFERASE"/>
    <property type="match status" value="1"/>
</dbReference>
<keyword evidence="2" id="KW-1185">Reference proteome</keyword>
<dbReference type="PANTHER" id="PTHR12526">
    <property type="entry name" value="GLYCOSYLTRANSFERASE"/>
    <property type="match status" value="1"/>
</dbReference>
<proteinExistence type="predicted"/>
<dbReference type="Gene3D" id="3.40.50.2000">
    <property type="entry name" value="Glycogen Phosphorylase B"/>
    <property type="match status" value="1"/>
</dbReference>
<dbReference type="EMBL" id="AP022574">
    <property type="protein sequence ID" value="BBX71549.1"/>
    <property type="molecule type" value="Genomic_DNA"/>
</dbReference>
<name>A0A7I7MJX4_9MYCO</name>
<sequence length="283" mass="30451">MPSTPKLIVWVQDLYSLGMSETGEGGWLVRRVTRGLESKTLAAADVVVVIHERFANYAQSVLGVRRSKIVVLRNWTHLPHSDPVDHETAKAALGWPGNTVLAVHTGNMGAKQGLENVVDAARLADERADRVHFILVGDGGERLALERRARGITRLSFVDPLEDEDYRLALQAADVLIVNEKPGVAAMAVPSKLTSYFDAGRPVVAATDCEGITASEVRAAGAGEIVRAGEAADLLEAVLSIAANADVANQYGANGRRYRETVLDQSAAMRHWLALVAETLKTV</sequence>
<evidence type="ECO:0000313" key="1">
    <source>
        <dbReference type="EMBL" id="BBX71549.1"/>
    </source>
</evidence>
<protein>
    <recommendedName>
        <fullName evidence="3">Glycosyl transferase family 1</fullName>
    </recommendedName>
</protein>
<reference evidence="1 2" key="1">
    <citation type="journal article" date="2019" name="Emerg. Microbes Infect.">
        <title>Comprehensive subspecies identification of 175 nontuberculous mycobacteria species based on 7547 genomic profiles.</title>
        <authorList>
            <person name="Matsumoto Y."/>
            <person name="Kinjo T."/>
            <person name="Motooka D."/>
            <person name="Nabeya D."/>
            <person name="Jung N."/>
            <person name="Uechi K."/>
            <person name="Horii T."/>
            <person name="Iida T."/>
            <person name="Fujita J."/>
            <person name="Nakamura S."/>
        </authorList>
    </citation>
    <scope>NUCLEOTIDE SEQUENCE [LARGE SCALE GENOMIC DNA]</scope>
    <source>
        <strain evidence="1 2">JCM 13323</strain>
    </source>
</reference>
<dbReference type="AlphaFoldDB" id="A0A7I7MJX4"/>
<dbReference type="Proteomes" id="UP000466514">
    <property type="component" value="Chromosome"/>
</dbReference>
<accession>A0A7I7MJX4</accession>
<dbReference type="SUPFAM" id="SSF53756">
    <property type="entry name" value="UDP-Glycosyltransferase/glycogen phosphorylase"/>
    <property type="match status" value="1"/>
</dbReference>